<dbReference type="PANTHER" id="PTHR48048">
    <property type="entry name" value="GLYCOSYLTRANSFERASE"/>
    <property type="match status" value="1"/>
</dbReference>
<comment type="similarity">
    <text evidence="1 4">Belongs to the UDP-glycosyltransferase family.</text>
</comment>
<evidence type="ECO:0000256" key="4">
    <source>
        <dbReference type="RuleBase" id="RU003718"/>
    </source>
</evidence>
<evidence type="ECO:0000256" key="1">
    <source>
        <dbReference type="ARBA" id="ARBA00009995"/>
    </source>
</evidence>
<evidence type="ECO:0000313" key="7">
    <source>
        <dbReference type="Proteomes" id="UP000195402"/>
    </source>
</evidence>
<dbReference type="PROSITE" id="PS00375">
    <property type="entry name" value="UDPGT"/>
    <property type="match status" value="1"/>
</dbReference>
<dbReference type="FunFam" id="3.40.50.2000:FF:000095">
    <property type="entry name" value="Glycosyltransferase"/>
    <property type="match status" value="1"/>
</dbReference>
<keyword evidence="7" id="KW-1185">Reference proteome</keyword>
<protein>
    <recommendedName>
        <fullName evidence="5">Glycosyltransferase</fullName>
        <ecNumber evidence="5">2.4.1.-</ecNumber>
    </recommendedName>
</protein>
<organism evidence="6 7">
    <name type="scientific">Macleaya cordata</name>
    <name type="common">Five-seeded plume-poppy</name>
    <name type="synonym">Bocconia cordata</name>
    <dbReference type="NCBI Taxonomy" id="56857"/>
    <lineage>
        <taxon>Eukaryota</taxon>
        <taxon>Viridiplantae</taxon>
        <taxon>Streptophyta</taxon>
        <taxon>Embryophyta</taxon>
        <taxon>Tracheophyta</taxon>
        <taxon>Spermatophyta</taxon>
        <taxon>Magnoliopsida</taxon>
        <taxon>Ranunculales</taxon>
        <taxon>Papaveraceae</taxon>
        <taxon>Papaveroideae</taxon>
        <taxon>Macleaya</taxon>
    </lineage>
</organism>
<dbReference type="FunFam" id="3.40.50.2000:FF:000020">
    <property type="entry name" value="Glycosyltransferase"/>
    <property type="match status" value="1"/>
</dbReference>
<dbReference type="InParanoid" id="A0A200R2J1"/>
<evidence type="ECO:0000256" key="2">
    <source>
        <dbReference type="ARBA" id="ARBA00022676"/>
    </source>
</evidence>
<dbReference type="OrthoDB" id="5835829at2759"/>
<dbReference type="PANTHER" id="PTHR48048:SF30">
    <property type="entry name" value="GLYCOSYLTRANSFERASE"/>
    <property type="match status" value="1"/>
</dbReference>
<dbReference type="FunCoup" id="A0A200R2J1">
    <property type="interactions" value="485"/>
</dbReference>
<dbReference type="EC" id="2.4.1.-" evidence="5"/>
<name>A0A200R2J1_MACCD</name>
<dbReference type="InterPro" id="IPR002213">
    <property type="entry name" value="UDP_glucos_trans"/>
</dbReference>
<proteinExistence type="inferred from homology"/>
<dbReference type="Proteomes" id="UP000195402">
    <property type="component" value="Unassembled WGS sequence"/>
</dbReference>
<gene>
    <name evidence="6" type="ORF">BVC80_737g13</name>
</gene>
<dbReference type="InterPro" id="IPR035595">
    <property type="entry name" value="UDP_glycos_trans_CS"/>
</dbReference>
<dbReference type="InterPro" id="IPR050481">
    <property type="entry name" value="UDP-glycosyltransf_plant"/>
</dbReference>
<dbReference type="SUPFAM" id="SSF53756">
    <property type="entry name" value="UDP-Glycosyltransferase/glycogen phosphorylase"/>
    <property type="match status" value="1"/>
</dbReference>
<dbReference type="Gene3D" id="3.40.50.2000">
    <property type="entry name" value="Glycogen Phosphorylase B"/>
    <property type="match status" value="2"/>
</dbReference>
<dbReference type="CDD" id="cd03784">
    <property type="entry name" value="GT1_Gtf-like"/>
    <property type="match status" value="1"/>
</dbReference>
<reference evidence="6 7" key="1">
    <citation type="journal article" date="2017" name="Mol. Plant">
        <title>The Genome of Medicinal Plant Macleaya cordata Provides New Insights into Benzylisoquinoline Alkaloids Metabolism.</title>
        <authorList>
            <person name="Liu X."/>
            <person name="Liu Y."/>
            <person name="Huang P."/>
            <person name="Ma Y."/>
            <person name="Qing Z."/>
            <person name="Tang Q."/>
            <person name="Cao H."/>
            <person name="Cheng P."/>
            <person name="Zheng Y."/>
            <person name="Yuan Z."/>
            <person name="Zhou Y."/>
            <person name="Liu J."/>
            <person name="Tang Z."/>
            <person name="Zhuo Y."/>
            <person name="Zhang Y."/>
            <person name="Yu L."/>
            <person name="Huang J."/>
            <person name="Yang P."/>
            <person name="Peng Q."/>
            <person name="Zhang J."/>
            <person name="Jiang W."/>
            <person name="Zhang Z."/>
            <person name="Lin K."/>
            <person name="Ro D.K."/>
            <person name="Chen X."/>
            <person name="Xiong X."/>
            <person name="Shang Y."/>
            <person name="Huang S."/>
            <person name="Zeng J."/>
        </authorList>
    </citation>
    <scope>NUCLEOTIDE SEQUENCE [LARGE SCALE GENOMIC DNA]</scope>
    <source>
        <strain evidence="7">cv. BLH2017</strain>
        <tissue evidence="6">Root</tissue>
    </source>
</reference>
<keyword evidence="3 4" id="KW-0808">Transferase</keyword>
<sequence length="475" mass="52145">MKQTVVIYPSPGIGHLISMVEFGKQIINHHPSFSITILITTVNPSTTAQTTPYINRISQSTPSIIFHHLPNPTQNQPNHHQIPSIFEILHKNNPIIHKSLQTLSLSSTISAFIFDVFCATSLQVTTQLQIPSYFFFTSGANALSVLLNFPTLHKTNTGKINSHNLPNTYLNLPGLPPILATDMPSPIFNRNDKSYESFLAISNSAIQAKGIIVNTFESLESRAIKAIRDGLCIPDSPTPPVYPIGPLIAEPTAGDHGDSSNVDCLTWLDEQPRGSVVFLCFGSGGVFSAAQLKEIGVGLERSGQRFLWVVRSAPTEDKSKRTLASVEPDLESLLPEGFLDRTRDRGLVVKNWAPQVDVLNRESVGGFVTHCGWNSILESVSAGVPMIGWPLYAEQRLNRVVLVKEMKLGLWLNESEDGFVTASEIEERVRALMESEEGRELKERVLVAKDEAKAALSEGGSSRSALAELVESWCL</sequence>
<dbReference type="AlphaFoldDB" id="A0A200R2J1"/>
<dbReference type="OMA" id="KTPPVYC"/>
<evidence type="ECO:0000256" key="5">
    <source>
        <dbReference type="RuleBase" id="RU362057"/>
    </source>
</evidence>
<dbReference type="GO" id="GO:0035251">
    <property type="term" value="F:UDP-glucosyltransferase activity"/>
    <property type="evidence" value="ECO:0007669"/>
    <property type="project" value="InterPro"/>
</dbReference>
<keyword evidence="2 4" id="KW-0328">Glycosyltransferase</keyword>
<comment type="caution">
    <text evidence="6">The sequence shown here is derived from an EMBL/GenBank/DDBJ whole genome shotgun (WGS) entry which is preliminary data.</text>
</comment>
<evidence type="ECO:0000313" key="6">
    <source>
        <dbReference type="EMBL" id="OVA16939.1"/>
    </source>
</evidence>
<accession>A0A200R2J1</accession>
<dbReference type="Pfam" id="PF00201">
    <property type="entry name" value="UDPGT"/>
    <property type="match status" value="1"/>
</dbReference>
<dbReference type="EMBL" id="MVGT01000457">
    <property type="protein sequence ID" value="OVA16939.1"/>
    <property type="molecule type" value="Genomic_DNA"/>
</dbReference>
<evidence type="ECO:0000256" key="3">
    <source>
        <dbReference type="ARBA" id="ARBA00022679"/>
    </source>
</evidence>